<evidence type="ECO:0000313" key="3">
    <source>
        <dbReference type="Proteomes" id="UP000656881"/>
    </source>
</evidence>
<organism evidence="2 3">
    <name type="scientific">Streptomyces lasiicapitis</name>
    <dbReference type="NCBI Taxonomy" id="1923961"/>
    <lineage>
        <taxon>Bacteria</taxon>
        <taxon>Bacillati</taxon>
        <taxon>Actinomycetota</taxon>
        <taxon>Actinomycetes</taxon>
        <taxon>Kitasatosporales</taxon>
        <taxon>Streptomycetaceae</taxon>
        <taxon>Streptomyces</taxon>
    </lineage>
</organism>
<reference evidence="3" key="1">
    <citation type="journal article" date="2019" name="Int. J. Syst. Evol. Microbiol.">
        <title>The Global Catalogue of Microorganisms (GCM) 10K type strain sequencing project: providing services to taxonomists for standard genome sequencing and annotation.</title>
        <authorList>
            <consortium name="The Broad Institute Genomics Platform"/>
            <consortium name="The Broad Institute Genome Sequencing Center for Infectious Disease"/>
            <person name="Wu L."/>
            <person name="Ma J."/>
        </authorList>
    </citation>
    <scope>NUCLEOTIDE SEQUENCE [LARGE SCALE GENOMIC DNA]</scope>
    <source>
        <strain evidence="3">CGMCC 4.7349</strain>
    </source>
</reference>
<gene>
    <name evidence="2" type="ORF">GCM10012286_35650</name>
</gene>
<proteinExistence type="predicted"/>
<sequence>MSTFRRGVASAAEAPGAVAASVAVAASTTLTAPTAYVRGVGWGMEDLPVGVGTVPAKRTGARHPRHRGLRPGGAHVMIT</sequence>
<dbReference type="Proteomes" id="UP000656881">
    <property type="component" value="Unassembled WGS sequence"/>
</dbReference>
<dbReference type="EMBL" id="BMNG01000007">
    <property type="protein sequence ID" value="GGO45930.1"/>
    <property type="molecule type" value="Genomic_DNA"/>
</dbReference>
<protein>
    <submittedName>
        <fullName evidence="2">Uncharacterized protein</fullName>
    </submittedName>
</protein>
<name>A0ABQ2M2F4_9ACTN</name>
<evidence type="ECO:0000313" key="2">
    <source>
        <dbReference type="EMBL" id="GGO45930.1"/>
    </source>
</evidence>
<keyword evidence="3" id="KW-1185">Reference proteome</keyword>
<feature type="compositionally biased region" description="Basic residues" evidence="1">
    <location>
        <begin position="59"/>
        <end position="69"/>
    </location>
</feature>
<feature type="region of interest" description="Disordered" evidence="1">
    <location>
        <begin position="54"/>
        <end position="79"/>
    </location>
</feature>
<comment type="caution">
    <text evidence="2">The sequence shown here is derived from an EMBL/GenBank/DDBJ whole genome shotgun (WGS) entry which is preliminary data.</text>
</comment>
<accession>A0ABQ2M2F4</accession>
<evidence type="ECO:0000256" key="1">
    <source>
        <dbReference type="SAM" id="MobiDB-lite"/>
    </source>
</evidence>